<dbReference type="InterPro" id="IPR006638">
    <property type="entry name" value="Elp3/MiaA/NifB-like_rSAM"/>
</dbReference>
<reference evidence="7 8" key="1">
    <citation type="submission" date="2021-06" db="EMBL/GenBank/DDBJ databases">
        <title>Gemonas diversity in paddy soil.</title>
        <authorList>
            <person name="Liu G."/>
        </authorList>
    </citation>
    <scope>NUCLEOTIDE SEQUENCE [LARGE SCALE GENOMIC DNA]</scope>
    <source>
        <strain evidence="7 8">RG29</strain>
    </source>
</reference>
<evidence type="ECO:0000313" key="8">
    <source>
        <dbReference type="Proteomes" id="UP000683493"/>
    </source>
</evidence>
<dbReference type="InterPro" id="IPR051198">
    <property type="entry name" value="BchE-like"/>
</dbReference>
<evidence type="ECO:0000256" key="5">
    <source>
        <dbReference type="ARBA" id="ARBA00023014"/>
    </source>
</evidence>
<keyword evidence="8" id="KW-1185">Reference proteome</keyword>
<dbReference type="EMBL" id="CP076724">
    <property type="protein sequence ID" value="QWV98769.1"/>
    <property type="molecule type" value="Genomic_DNA"/>
</dbReference>
<dbReference type="InterPro" id="IPR034530">
    <property type="entry name" value="HpnP-like"/>
</dbReference>
<dbReference type="PROSITE" id="PS51918">
    <property type="entry name" value="RADICAL_SAM"/>
    <property type="match status" value="1"/>
</dbReference>
<dbReference type="SFLD" id="SFLDS00029">
    <property type="entry name" value="Radical_SAM"/>
    <property type="match status" value="1"/>
</dbReference>
<dbReference type="InterPro" id="IPR034466">
    <property type="entry name" value="Methyltransferase_Class_B"/>
</dbReference>
<keyword evidence="4" id="KW-0408">Iron</keyword>
<dbReference type="InterPro" id="IPR025274">
    <property type="entry name" value="DUF4070"/>
</dbReference>
<comment type="cofactor">
    <cofactor evidence="1">
        <name>[4Fe-4S] cluster</name>
        <dbReference type="ChEBI" id="CHEBI:49883"/>
    </cofactor>
</comment>
<dbReference type="InterPro" id="IPR007197">
    <property type="entry name" value="rSAM"/>
</dbReference>
<evidence type="ECO:0000256" key="1">
    <source>
        <dbReference type="ARBA" id="ARBA00001966"/>
    </source>
</evidence>
<evidence type="ECO:0000256" key="4">
    <source>
        <dbReference type="ARBA" id="ARBA00023004"/>
    </source>
</evidence>
<dbReference type="SMART" id="SM00729">
    <property type="entry name" value="Elp3"/>
    <property type="match status" value="1"/>
</dbReference>
<dbReference type="SFLD" id="SFLDG01082">
    <property type="entry name" value="B12-binding_domain_containing"/>
    <property type="match status" value="1"/>
</dbReference>
<evidence type="ECO:0000256" key="2">
    <source>
        <dbReference type="ARBA" id="ARBA00022691"/>
    </source>
</evidence>
<accession>A0ABX8JQ68</accession>
<protein>
    <submittedName>
        <fullName evidence="7">B12-binding domain-containing radical SAM protein</fullName>
    </submittedName>
</protein>
<evidence type="ECO:0000313" key="7">
    <source>
        <dbReference type="EMBL" id="QWV98769.1"/>
    </source>
</evidence>
<dbReference type="InterPro" id="IPR006158">
    <property type="entry name" value="Cobalamin-bd"/>
</dbReference>
<dbReference type="Pfam" id="PF02310">
    <property type="entry name" value="B12-binding"/>
    <property type="match status" value="1"/>
</dbReference>
<dbReference type="PANTHER" id="PTHR43409:SF3">
    <property type="entry name" value="HYPOTHETICAL METHYLTRANSFERASE"/>
    <property type="match status" value="1"/>
</dbReference>
<dbReference type="PANTHER" id="PTHR43409">
    <property type="entry name" value="ANAEROBIC MAGNESIUM-PROTOPORPHYRIN IX MONOMETHYL ESTER CYCLASE-RELATED"/>
    <property type="match status" value="1"/>
</dbReference>
<dbReference type="SFLD" id="SFLDG01123">
    <property type="entry name" value="methyltransferase_(Class_B)"/>
    <property type="match status" value="1"/>
</dbReference>
<keyword evidence="5" id="KW-0411">Iron-sulfur</keyword>
<sequence length="501" mass="57311">MKVLFVYPKYPDTYWSFSYAMPFIGKKAAFPPLGLLTVAALIPDSWEMRLIDLNVEGLSDDDLQWADYVFLSAMTVQRESAREVLSRCGALRIKTVAGGPLFSTCHDEFPEVDHLVLGEAEVTLPRFLLDLDQKTPQRLYLPDERPDLSCTPIPRWALIDMRKYASMNIQYSRGCPFDCEFCDITAMFGHNPRTKTTDQVIAELKALHSRGWRGGVFFVDDNFIGDKRKLKNEVLPAMISWMEEHGHPFFFYTEASINLADDPRLLELMVAAGFQEVFIGIETPEPDSLRETGKLQNHDRDLLASVRYIQRAGLQVQGGFIVGFDSDSPAIFDKQIRFIQESGIVTAMVGILMVLRGTKLHSRLASEGRIISTANGNNTDTTLTFAPKMSPQVLIEGYQRLVRTIYSPDYFYERLMTFLKEYRLSGPSPFSTLQWRDIRAFIRSIFFLGILGKERLHYWKVFSWTLLTKPRLLPLTITLTIYGFHFRTVSDQICSPPRSDR</sequence>
<dbReference type="Pfam" id="PF13282">
    <property type="entry name" value="DUF4070"/>
    <property type="match status" value="1"/>
</dbReference>
<organism evidence="7 8">
    <name type="scientific">Geomonas diazotrophica</name>
    <dbReference type="NCBI Taxonomy" id="2843197"/>
    <lineage>
        <taxon>Bacteria</taxon>
        <taxon>Pseudomonadati</taxon>
        <taxon>Thermodesulfobacteriota</taxon>
        <taxon>Desulfuromonadia</taxon>
        <taxon>Geobacterales</taxon>
        <taxon>Geobacteraceae</taxon>
        <taxon>Geomonas</taxon>
    </lineage>
</organism>
<dbReference type="Proteomes" id="UP000683493">
    <property type="component" value="Chromosome"/>
</dbReference>
<gene>
    <name evidence="7" type="ORF">KP005_05645</name>
</gene>
<name>A0ABX8JQ68_9BACT</name>
<dbReference type="Pfam" id="PF04055">
    <property type="entry name" value="Radical_SAM"/>
    <property type="match status" value="1"/>
</dbReference>
<evidence type="ECO:0000256" key="3">
    <source>
        <dbReference type="ARBA" id="ARBA00022723"/>
    </source>
</evidence>
<feature type="domain" description="Radical SAM core" evidence="6">
    <location>
        <begin position="159"/>
        <end position="392"/>
    </location>
</feature>
<evidence type="ECO:0000259" key="6">
    <source>
        <dbReference type="PROSITE" id="PS51918"/>
    </source>
</evidence>
<keyword evidence="3" id="KW-0479">Metal-binding</keyword>
<keyword evidence="2" id="KW-0949">S-adenosyl-L-methionine</keyword>
<proteinExistence type="predicted"/>
<dbReference type="CDD" id="cd01335">
    <property type="entry name" value="Radical_SAM"/>
    <property type="match status" value="1"/>
</dbReference>
<dbReference type="SFLD" id="SFLDF00303">
    <property type="entry name" value="hopanoid_C2-methyltransferase"/>
    <property type="match status" value="1"/>
</dbReference>